<evidence type="ECO:0000259" key="1">
    <source>
        <dbReference type="Pfam" id="PF13304"/>
    </source>
</evidence>
<dbReference type="SUPFAM" id="SSF52540">
    <property type="entry name" value="P-loop containing nucleoside triphosphate hydrolases"/>
    <property type="match status" value="1"/>
</dbReference>
<dbReference type="OrthoDB" id="9808768at2"/>
<proteinExistence type="predicted"/>
<dbReference type="EMBL" id="FOEE01000005">
    <property type="protein sequence ID" value="SEO83547.1"/>
    <property type="molecule type" value="Genomic_DNA"/>
</dbReference>
<evidence type="ECO:0000313" key="2">
    <source>
        <dbReference type="EMBL" id="SEO83547.1"/>
    </source>
</evidence>
<name>A0A1H8SY26_9ACTN</name>
<dbReference type="Pfam" id="PF13304">
    <property type="entry name" value="AAA_21"/>
    <property type="match status" value="1"/>
</dbReference>
<dbReference type="AlphaFoldDB" id="A0A1H8SY26"/>
<sequence>MRLATAHFKGFKRFTDTQIVGIPATARLVVLAGPNGSGKSSIFDGFRAWHGYSGGVGYGWDETYGTKVGTPAVSWPEHASMTFHDPLPTGPEELKRMVYIRSAFRNEADFQVNNFSRLASPLDNPRINRLIDNDVSVSDNYQRLIMQTIDGIYDTSIPDTTTKGEIRDRIIGDVRRAMQEVFPDLLLSGVGGVGVSTGSAGTFYFEKGDSKNFLYKNLSAGEKSAFDLILDTVVKREFYDDTLWCIDEPETHLNTRVQGALLETLVNLLPERCQLFMASHSIGFMRRAWEMAQSDPGSVCFIDLQGSDFDQPVVLPPVQPTRDFWARTLDVALGDLAILVAPEEVVLCEGRPAKGQNDQKAAFDATCYRRIFSGEFPNTDFLSVGNSQDAGQDRIELGKAIQAISSGTSVRRLIDRDTRSAEEVRLLVDSGVRVLSRRHIEAYLLDDDVIRALCEVNQQPERIAEALTIKEEELAASVARGNDTDDWKSPAGSIYVRLRKLLLLTAAGSDWNAFARDTLAPLLQPGMAAYAELRRDVFGR</sequence>
<dbReference type="PANTHER" id="PTHR43581:SF2">
    <property type="entry name" value="EXCINUCLEASE ATPASE SUBUNIT"/>
    <property type="match status" value="1"/>
</dbReference>
<organism evidence="2 3">
    <name type="scientific">Trujillonella endophytica</name>
    <dbReference type="NCBI Taxonomy" id="673521"/>
    <lineage>
        <taxon>Bacteria</taxon>
        <taxon>Bacillati</taxon>
        <taxon>Actinomycetota</taxon>
        <taxon>Actinomycetes</taxon>
        <taxon>Geodermatophilales</taxon>
        <taxon>Geodermatophilaceae</taxon>
        <taxon>Trujillonella</taxon>
    </lineage>
</organism>
<feature type="domain" description="ATPase AAA-type core" evidence="1">
    <location>
        <begin position="155"/>
        <end position="285"/>
    </location>
</feature>
<dbReference type="PANTHER" id="PTHR43581">
    <property type="entry name" value="ATP/GTP PHOSPHATASE"/>
    <property type="match status" value="1"/>
</dbReference>
<keyword evidence="3" id="KW-1185">Reference proteome</keyword>
<dbReference type="InterPro" id="IPR051396">
    <property type="entry name" value="Bact_Antivir_Def_Nuclease"/>
</dbReference>
<evidence type="ECO:0000313" key="3">
    <source>
        <dbReference type="Proteomes" id="UP000198960"/>
    </source>
</evidence>
<dbReference type="Gene3D" id="3.40.50.300">
    <property type="entry name" value="P-loop containing nucleotide triphosphate hydrolases"/>
    <property type="match status" value="2"/>
</dbReference>
<dbReference type="Proteomes" id="UP000198960">
    <property type="component" value="Unassembled WGS sequence"/>
</dbReference>
<dbReference type="GO" id="GO:0016887">
    <property type="term" value="F:ATP hydrolysis activity"/>
    <property type="evidence" value="ECO:0007669"/>
    <property type="project" value="InterPro"/>
</dbReference>
<reference evidence="3" key="1">
    <citation type="submission" date="2016-10" db="EMBL/GenBank/DDBJ databases">
        <authorList>
            <person name="Varghese N."/>
            <person name="Submissions S."/>
        </authorList>
    </citation>
    <scope>NUCLEOTIDE SEQUENCE [LARGE SCALE GENOMIC DNA]</scope>
    <source>
        <strain evidence="3">DSM 45413</strain>
    </source>
</reference>
<dbReference type="InterPro" id="IPR003959">
    <property type="entry name" value="ATPase_AAA_core"/>
</dbReference>
<dbReference type="STRING" id="673521.SAMN05660991_01916"/>
<protein>
    <submittedName>
        <fullName evidence="2">AAA domain-containing protein, putative AbiEii toxin, Type IV TA system</fullName>
    </submittedName>
</protein>
<accession>A0A1H8SY26</accession>
<gene>
    <name evidence="2" type="ORF">SAMN05660991_01916</name>
</gene>
<dbReference type="InterPro" id="IPR027417">
    <property type="entry name" value="P-loop_NTPase"/>
</dbReference>
<dbReference type="GO" id="GO:0005524">
    <property type="term" value="F:ATP binding"/>
    <property type="evidence" value="ECO:0007669"/>
    <property type="project" value="InterPro"/>
</dbReference>